<sequence>MGYPRGTALNPGSTRTTARRSVLHQNFVRMTERVAFSYNGRDDRIRPPPPSSPPRARRVGDRAHLTRPTVKPCLPNVTQGYVPFGPDAKVQRHTSLSCDLTSGACRRTGVVGPGVFPNLSSDTEQAAIASEPSAMLPPKRQMFPSGAEPFSPALPPTSSLSRCCFAVDWTGPLGSRYAERRWTGRGKPRMVRPSGAATGSDDHGSSDAVMCAQPLIASRTWTMPWLQAITAPPGHRESDQ</sequence>
<evidence type="ECO:0000256" key="1">
    <source>
        <dbReference type="SAM" id="MobiDB-lite"/>
    </source>
</evidence>
<proteinExistence type="predicted"/>
<comment type="caution">
    <text evidence="2">The sequence shown here is derived from an EMBL/GenBank/DDBJ whole genome shotgun (WGS) entry which is preliminary data.</text>
</comment>
<evidence type="ECO:0000313" key="2">
    <source>
        <dbReference type="EMBL" id="KKN86163.1"/>
    </source>
</evidence>
<protein>
    <submittedName>
        <fullName evidence="2">Uncharacterized protein</fullName>
    </submittedName>
</protein>
<reference evidence="2" key="1">
    <citation type="journal article" date="2015" name="Nature">
        <title>Complex archaea that bridge the gap between prokaryotes and eukaryotes.</title>
        <authorList>
            <person name="Spang A."/>
            <person name="Saw J.H."/>
            <person name="Jorgensen S.L."/>
            <person name="Zaremba-Niedzwiedzka K."/>
            <person name="Martijn J."/>
            <person name="Lind A.E."/>
            <person name="van Eijk R."/>
            <person name="Schleper C."/>
            <person name="Guy L."/>
            <person name="Ettema T.J."/>
        </authorList>
    </citation>
    <scope>NUCLEOTIDE SEQUENCE</scope>
</reference>
<feature type="region of interest" description="Disordered" evidence="1">
    <location>
        <begin position="38"/>
        <end position="71"/>
    </location>
</feature>
<feature type="region of interest" description="Disordered" evidence="1">
    <location>
        <begin position="184"/>
        <end position="207"/>
    </location>
</feature>
<name>A0A0F9X3T3_9ZZZZ</name>
<accession>A0A0F9X3T3</accession>
<organism evidence="2">
    <name type="scientific">marine sediment metagenome</name>
    <dbReference type="NCBI Taxonomy" id="412755"/>
    <lineage>
        <taxon>unclassified sequences</taxon>
        <taxon>metagenomes</taxon>
        <taxon>ecological metagenomes</taxon>
    </lineage>
</organism>
<dbReference type="EMBL" id="LAZR01000151">
    <property type="protein sequence ID" value="KKN86163.1"/>
    <property type="molecule type" value="Genomic_DNA"/>
</dbReference>
<dbReference type="AlphaFoldDB" id="A0A0F9X3T3"/>
<gene>
    <name evidence="2" type="ORF">LCGC14_0272010</name>
</gene>